<comment type="caution">
    <text evidence="1">The sequence shown here is derived from an EMBL/GenBank/DDBJ whole genome shotgun (WGS) entry which is preliminary data.</text>
</comment>
<evidence type="ECO:0000313" key="1">
    <source>
        <dbReference type="EMBL" id="MBB4042045.1"/>
    </source>
</evidence>
<dbReference type="RefSeq" id="WP_051435226.1">
    <property type="nucleotide sequence ID" value="NZ_JACIDC010000018.1"/>
</dbReference>
<accession>A0A7W6NA14</accession>
<evidence type="ECO:0000313" key="2">
    <source>
        <dbReference type="Proteomes" id="UP000519439"/>
    </source>
</evidence>
<organism evidence="1 2">
    <name type="scientific">Microvirga flocculans</name>
    <dbReference type="NCBI Taxonomy" id="217168"/>
    <lineage>
        <taxon>Bacteria</taxon>
        <taxon>Pseudomonadati</taxon>
        <taxon>Pseudomonadota</taxon>
        <taxon>Alphaproteobacteria</taxon>
        <taxon>Hyphomicrobiales</taxon>
        <taxon>Methylobacteriaceae</taxon>
        <taxon>Microvirga</taxon>
    </lineage>
</organism>
<dbReference type="Proteomes" id="UP000519439">
    <property type="component" value="Unassembled WGS sequence"/>
</dbReference>
<protein>
    <submittedName>
        <fullName evidence="1">Uncharacterized protein YfdQ (DUF2303 family)</fullName>
    </submittedName>
</protein>
<keyword evidence="2" id="KW-1185">Reference proteome</keyword>
<dbReference type="InterPro" id="IPR019276">
    <property type="entry name" value="DUF2303"/>
</dbReference>
<sequence>MEEPKNEGLRGESIKALEVAGSPANLIPSHGEGIQAIIDLADNAAGYELLVMPTKGLGDGLPENVPLLVDRRPGGKVESIKKQIEDYRLTPERRKGTATVTTLQSFIALTNRHKDEGSAIFGKTSWPEPKLTAVIDYHDEANAPRRCEHRIVYSFPLTDEIKTWIDLNGKMMEQSDFAAFLEEHAAELASPFDGETSEYERLFKERFSNPIELINLSRHLEVHVGAKVKRAERLQTGERTVEFVEEHLNGAGEKVDIPGIFMVSVRAFMDGEPVRIPARLRYRLSGGTIKWFYQLYRWEFFLRERVQADLEEAGKETGLPVFEGQPEQ</sequence>
<name>A0A7W6NA14_9HYPH</name>
<proteinExistence type="predicted"/>
<reference evidence="1 2" key="1">
    <citation type="submission" date="2020-08" db="EMBL/GenBank/DDBJ databases">
        <title>Genomic Encyclopedia of Type Strains, Phase IV (KMG-IV): sequencing the most valuable type-strain genomes for metagenomic binning, comparative biology and taxonomic classification.</title>
        <authorList>
            <person name="Goeker M."/>
        </authorList>
    </citation>
    <scope>NUCLEOTIDE SEQUENCE [LARGE SCALE GENOMIC DNA]</scope>
    <source>
        <strain evidence="1 2">DSM 15743</strain>
    </source>
</reference>
<dbReference type="AlphaFoldDB" id="A0A7W6NA14"/>
<dbReference type="EMBL" id="JACIDC010000018">
    <property type="protein sequence ID" value="MBB4042045.1"/>
    <property type="molecule type" value="Genomic_DNA"/>
</dbReference>
<gene>
    <name evidence="1" type="ORF">GGR34_003730</name>
</gene>
<dbReference type="Pfam" id="PF10065">
    <property type="entry name" value="DUF2303"/>
    <property type="match status" value="1"/>
</dbReference>